<evidence type="ECO:0000313" key="2">
    <source>
        <dbReference type="EMBL" id="MBA2880221.1"/>
    </source>
</evidence>
<dbReference type="InterPro" id="IPR000073">
    <property type="entry name" value="AB_hydrolase_1"/>
</dbReference>
<proteinExistence type="predicted"/>
<feature type="domain" description="AB hydrolase-1" evidence="1">
    <location>
        <begin position="53"/>
        <end position="211"/>
    </location>
</feature>
<gene>
    <name evidence="2" type="ORF">HNR65_000528</name>
</gene>
<dbReference type="EMBL" id="JACDUS010000001">
    <property type="protein sequence ID" value="MBA2880221.1"/>
    <property type="molecule type" value="Genomic_DNA"/>
</dbReference>
<dbReference type="Pfam" id="PF12697">
    <property type="entry name" value="Abhydrolase_6"/>
    <property type="match status" value="1"/>
</dbReference>
<dbReference type="AlphaFoldDB" id="A0A7W0HJM6"/>
<organism evidence="2 3">
    <name type="scientific">Desulfosalsimonas propionicica</name>
    <dbReference type="NCBI Taxonomy" id="332175"/>
    <lineage>
        <taxon>Bacteria</taxon>
        <taxon>Pseudomonadati</taxon>
        <taxon>Thermodesulfobacteriota</taxon>
        <taxon>Desulfobacteria</taxon>
        <taxon>Desulfobacterales</taxon>
        <taxon>Desulfosalsimonadaceae</taxon>
        <taxon>Desulfosalsimonas</taxon>
    </lineage>
</organism>
<dbReference type="Gene3D" id="3.40.50.1820">
    <property type="entry name" value="alpha/beta hydrolase"/>
    <property type="match status" value="1"/>
</dbReference>
<sequence>MGFVEYAHPPDAPQPRPYSFKNLGSEWRLTVSVARLIASRKSLLSEAPGSATVYLIPGWKAPEATMAPLRRYLARLGYDARHWGFGTNKGDPERDCALFSDKVISHTPPGEKAALIGWSLGGVIARETARAVPEVVSVVITYGTPVIGGPAYTPAARAWGAAECRRLSAEIAKLDAENPIQVPIAAIFSRKDGMVSWPACIDRTSPKARHFEVRAPHLAMGFDPDVWRIAADQLNRFASS</sequence>
<dbReference type="Proteomes" id="UP000525298">
    <property type="component" value="Unassembled WGS sequence"/>
</dbReference>
<accession>A0A7W0HJM6</accession>
<dbReference type="SUPFAM" id="SSF53474">
    <property type="entry name" value="alpha/beta-Hydrolases"/>
    <property type="match status" value="1"/>
</dbReference>
<reference evidence="2 3" key="1">
    <citation type="submission" date="2020-07" db="EMBL/GenBank/DDBJ databases">
        <title>Genomic Encyclopedia of Type Strains, Phase IV (KMG-IV): sequencing the most valuable type-strain genomes for metagenomic binning, comparative biology and taxonomic classification.</title>
        <authorList>
            <person name="Goeker M."/>
        </authorList>
    </citation>
    <scope>NUCLEOTIDE SEQUENCE [LARGE SCALE GENOMIC DNA]</scope>
    <source>
        <strain evidence="2 3">DSM 17721</strain>
    </source>
</reference>
<evidence type="ECO:0000313" key="3">
    <source>
        <dbReference type="Proteomes" id="UP000525298"/>
    </source>
</evidence>
<name>A0A7W0HJM6_9BACT</name>
<dbReference type="RefSeq" id="WP_181549876.1">
    <property type="nucleotide sequence ID" value="NZ_JACDUS010000001.1"/>
</dbReference>
<keyword evidence="3" id="KW-1185">Reference proteome</keyword>
<evidence type="ECO:0000259" key="1">
    <source>
        <dbReference type="Pfam" id="PF12697"/>
    </source>
</evidence>
<comment type="caution">
    <text evidence="2">The sequence shown here is derived from an EMBL/GenBank/DDBJ whole genome shotgun (WGS) entry which is preliminary data.</text>
</comment>
<protein>
    <submittedName>
        <fullName evidence="2">Pimeloyl-ACP methyl ester carboxylesterase</fullName>
    </submittedName>
</protein>
<dbReference type="InterPro" id="IPR029058">
    <property type="entry name" value="AB_hydrolase_fold"/>
</dbReference>